<dbReference type="PANTHER" id="PTHR35007:SF2">
    <property type="entry name" value="PILUS ASSEMBLE PROTEIN"/>
    <property type="match status" value="1"/>
</dbReference>
<keyword evidence="3 6" id="KW-0812">Transmembrane</keyword>
<dbReference type="Pfam" id="PF00482">
    <property type="entry name" value="T2SSF"/>
    <property type="match status" value="1"/>
</dbReference>
<feature type="transmembrane region" description="Helical" evidence="6">
    <location>
        <begin position="250"/>
        <end position="274"/>
    </location>
</feature>
<dbReference type="InterPro" id="IPR042094">
    <property type="entry name" value="T2SS_GspF_sf"/>
</dbReference>
<dbReference type="GO" id="GO:0005886">
    <property type="term" value="C:plasma membrane"/>
    <property type="evidence" value="ECO:0007669"/>
    <property type="project" value="UniProtKB-SubCell"/>
</dbReference>
<keyword evidence="5 6" id="KW-0472">Membrane</keyword>
<dbReference type="AlphaFoldDB" id="A0A1H3JX32"/>
<comment type="subcellular location">
    <subcellularLocation>
        <location evidence="1">Cell membrane</location>
        <topology evidence="1">Multi-pass membrane protein</topology>
    </subcellularLocation>
</comment>
<reference evidence="8 9" key="1">
    <citation type="submission" date="2016-10" db="EMBL/GenBank/DDBJ databases">
        <authorList>
            <person name="de Groot N.N."/>
        </authorList>
    </citation>
    <scope>NUCLEOTIDE SEQUENCE [LARGE SCALE GENOMIC DNA]</scope>
    <source>
        <strain evidence="8 9">DSM 14045</strain>
    </source>
</reference>
<proteinExistence type="predicted"/>
<keyword evidence="9" id="KW-1185">Reference proteome</keyword>
<gene>
    <name evidence="8" type="ORF">SAMN02910414_01569</name>
</gene>
<keyword evidence="4 6" id="KW-1133">Transmembrane helix</keyword>
<evidence type="ECO:0000256" key="6">
    <source>
        <dbReference type="SAM" id="Phobius"/>
    </source>
</evidence>
<dbReference type="InterPro" id="IPR018076">
    <property type="entry name" value="T2SS_GspF_dom"/>
</dbReference>
<evidence type="ECO:0000313" key="8">
    <source>
        <dbReference type="EMBL" id="SDY44520.1"/>
    </source>
</evidence>
<name>A0A1H3JX32_9FIRM</name>
<feature type="transmembrane region" description="Helical" evidence="6">
    <location>
        <begin position="76"/>
        <end position="94"/>
    </location>
</feature>
<dbReference type="PANTHER" id="PTHR35007">
    <property type="entry name" value="INTEGRAL MEMBRANE PROTEIN-RELATED"/>
    <property type="match status" value="1"/>
</dbReference>
<evidence type="ECO:0000256" key="5">
    <source>
        <dbReference type="ARBA" id="ARBA00023136"/>
    </source>
</evidence>
<evidence type="ECO:0000259" key="7">
    <source>
        <dbReference type="Pfam" id="PF00482"/>
    </source>
</evidence>
<evidence type="ECO:0000256" key="3">
    <source>
        <dbReference type="ARBA" id="ARBA00022692"/>
    </source>
</evidence>
<organism evidence="8 9">
    <name type="scientific">Lachnobacterium bovis DSM 14045</name>
    <dbReference type="NCBI Taxonomy" id="1122142"/>
    <lineage>
        <taxon>Bacteria</taxon>
        <taxon>Bacillati</taxon>
        <taxon>Bacillota</taxon>
        <taxon>Clostridia</taxon>
        <taxon>Lachnospirales</taxon>
        <taxon>Lachnospiraceae</taxon>
        <taxon>Lachnobacterium</taxon>
    </lineage>
</organism>
<dbReference type="Gene3D" id="1.20.81.30">
    <property type="entry name" value="Type II secretion system (T2SS), domain F"/>
    <property type="match status" value="1"/>
</dbReference>
<feature type="transmembrane region" description="Helical" evidence="6">
    <location>
        <begin position="106"/>
        <end position="125"/>
    </location>
</feature>
<dbReference type="RefSeq" id="WP_074717806.1">
    <property type="nucleotide sequence ID" value="NZ_FNPG01000018.1"/>
</dbReference>
<sequence length="280" mass="31753">MVVGILMVVFFAAVFIFFQTIAMLALHTTPQEEARKQLKKVKEAKGLQEFIYQKQIWLKKMGADVFLSDGITVGHWYLYKTVFAGLGSIITFFVSKGVMHSSSSQLFTILAAAIGWSFLDVYLRLMNKSSNEEMMADICEMSRSVLYGKRGGQYIADALRDAVMVVENKRLKMSLIRLKNNLDGGMSLDECLDEMELSFDNGEISAFCTVIKSLQSTGQVDESLKTLENNIEREQIGVNKRRCVILENKIMMYVMMIAFDILGVILYCIIMKLLEMQIAF</sequence>
<evidence type="ECO:0000256" key="2">
    <source>
        <dbReference type="ARBA" id="ARBA00022475"/>
    </source>
</evidence>
<protein>
    <submittedName>
        <fullName evidence="8">Type II secretion system (T2SS), protein F</fullName>
    </submittedName>
</protein>
<feature type="transmembrane region" description="Helical" evidence="6">
    <location>
        <begin position="6"/>
        <end position="26"/>
    </location>
</feature>
<accession>A0A1H3JX32</accession>
<dbReference type="Proteomes" id="UP000183918">
    <property type="component" value="Unassembled WGS sequence"/>
</dbReference>
<evidence type="ECO:0000256" key="1">
    <source>
        <dbReference type="ARBA" id="ARBA00004651"/>
    </source>
</evidence>
<keyword evidence="2" id="KW-1003">Cell membrane</keyword>
<dbReference type="OrthoDB" id="2039600at2"/>
<feature type="domain" description="Type II secretion system protein GspF" evidence="7">
    <location>
        <begin position="150"/>
        <end position="265"/>
    </location>
</feature>
<dbReference type="EMBL" id="FNPG01000018">
    <property type="protein sequence ID" value="SDY44520.1"/>
    <property type="molecule type" value="Genomic_DNA"/>
</dbReference>
<dbReference type="STRING" id="1122142.SAMN02910414_01569"/>
<evidence type="ECO:0000256" key="4">
    <source>
        <dbReference type="ARBA" id="ARBA00022989"/>
    </source>
</evidence>
<evidence type="ECO:0000313" key="9">
    <source>
        <dbReference type="Proteomes" id="UP000183918"/>
    </source>
</evidence>